<feature type="region of interest" description="Disordered" evidence="1">
    <location>
        <begin position="195"/>
        <end position="397"/>
    </location>
</feature>
<protein>
    <recommendedName>
        <fullName evidence="7">NYN domain-containing protein</fullName>
    </recommendedName>
</protein>
<dbReference type="Pfam" id="PF14418">
    <property type="entry name" value="OHA"/>
    <property type="match status" value="1"/>
</dbReference>
<evidence type="ECO:0008006" key="7">
    <source>
        <dbReference type="Google" id="ProtNLM"/>
    </source>
</evidence>
<dbReference type="AlphaFoldDB" id="A0AAX6F1B4"/>
<dbReference type="PANTHER" id="PTHR14379:SF3">
    <property type="entry name" value="MEIOSIS REGULATOR AND MRNA STABILITY FACTOR 1"/>
    <property type="match status" value="1"/>
</dbReference>
<evidence type="ECO:0000259" key="2">
    <source>
        <dbReference type="Pfam" id="PF01936"/>
    </source>
</evidence>
<reference evidence="5" key="2">
    <citation type="submission" date="2023-04" db="EMBL/GenBank/DDBJ databases">
        <authorList>
            <person name="Bruccoleri R.E."/>
            <person name="Oakeley E.J."/>
            <person name="Faust A.-M."/>
            <person name="Dessus-Babus S."/>
            <person name="Altorfer M."/>
            <person name="Burckhardt D."/>
            <person name="Oertli M."/>
            <person name="Naumann U."/>
            <person name="Petersen F."/>
            <person name="Wong J."/>
        </authorList>
    </citation>
    <scope>NUCLEOTIDE SEQUENCE</scope>
    <source>
        <strain evidence="5">GSM-AAB239-AS_SAM_17_03QT</strain>
        <tissue evidence="5">Leaf</tissue>
    </source>
</reference>
<dbReference type="Gene3D" id="3.40.50.1010">
    <property type="entry name" value="5'-nuclease"/>
    <property type="match status" value="1"/>
</dbReference>
<evidence type="ECO:0000313" key="5">
    <source>
        <dbReference type="EMBL" id="KAJ6810192.1"/>
    </source>
</evidence>
<evidence type="ECO:0000259" key="3">
    <source>
        <dbReference type="Pfam" id="PF14418"/>
    </source>
</evidence>
<dbReference type="GO" id="GO:0010468">
    <property type="term" value="P:regulation of gene expression"/>
    <property type="evidence" value="ECO:0007669"/>
    <property type="project" value="InterPro"/>
</dbReference>
<dbReference type="Proteomes" id="UP001140949">
    <property type="component" value="Unassembled WGS sequence"/>
</dbReference>
<accession>A0AAX6F1B4</accession>
<keyword evidence="6" id="KW-1185">Reference proteome</keyword>
<dbReference type="EMBL" id="JANAVB010032616">
    <property type="protein sequence ID" value="KAJ6810192.1"/>
    <property type="molecule type" value="Genomic_DNA"/>
</dbReference>
<organism evidence="5 6">
    <name type="scientific">Iris pallida</name>
    <name type="common">Sweet iris</name>
    <dbReference type="NCBI Taxonomy" id="29817"/>
    <lineage>
        <taxon>Eukaryota</taxon>
        <taxon>Viridiplantae</taxon>
        <taxon>Streptophyta</taxon>
        <taxon>Embryophyta</taxon>
        <taxon>Tracheophyta</taxon>
        <taxon>Spermatophyta</taxon>
        <taxon>Magnoliopsida</taxon>
        <taxon>Liliopsida</taxon>
        <taxon>Asparagales</taxon>
        <taxon>Iridaceae</taxon>
        <taxon>Iridoideae</taxon>
        <taxon>Irideae</taxon>
        <taxon>Iris</taxon>
    </lineage>
</organism>
<reference evidence="5" key="1">
    <citation type="journal article" date="2023" name="GigaByte">
        <title>Genome assembly of the bearded iris, Iris pallida Lam.</title>
        <authorList>
            <person name="Bruccoleri R.E."/>
            <person name="Oakeley E.J."/>
            <person name="Faust A.M.E."/>
            <person name="Altorfer M."/>
            <person name="Dessus-Babus S."/>
            <person name="Burckhardt D."/>
            <person name="Oertli M."/>
            <person name="Naumann U."/>
            <person name="Petersen F."/>
            <person name="Wong J."/>
        </authorList>
    </citation>
    <scope>NUCLEOTIDE SEQUENCE</scope>
    <source>
        <strain evidence="5">GSM-AAB239-AS_SAM_17_03QT</strain>
    </source>
</reference>
<dbReference type="Pfam" id="PF24620">
    <property type="entry name" value="DUF7625"/>
    <property type="match status" value="1"/>
</dbReference>
<dbReference type="InterPro" id="IPR025677">
    <property type="entry name" value="OST-HTH-assoc_dom"/>
</dbReference>
<dbReference type="InterPro" id="IPR056042">
    <property type="entry name" value="DUF7625"/>
</dbReference>
<dbReference type="CDD" id="cd10910">
    <property type="entry name" value="PIN_limkain_b1_N_like"/>
    <property type="match status" value="1"/>
</dbReference>
<evidence type="ECO:0000259" key="4">
    <source>
        <dbReference type="Pfam" id="PF24620"/>
    </source>
</evidence>
<evidence type="ECO:0000256" key="1">
    <source>
        <dbReference type="SAM" id="MobiDB-lite"/>
    </source>
</evidence>
<dbReference type="GO" id="GO:0005777">
    <property type="term" value="C:peroxisome"/>
    <property type="evidence" value="ECO:0007669"/>
    <property type="project" value="InterPro"/>
</dbReference>
<comment type="caution">
    <text evidence="5">The sequence shown here is derived from an EMBL/GenBank/DDBJ whole genome shotgun (WGS) entry which is preliminary data.</text>
</comment>
<feature type="domain" description="OST-HTH associated" evidence="3">
    <location>
        <begin position="631"/>
        <end position="680"/>
    </location>
</feature>
<evidence type="ECO:0000313" key="6">
    <source>
        <dbReference type="Proteomes" id="UP001140949"/>
    </source>
</evidence>
<dbReference type="Pfam" id="PF01936">
    <property type="entry name" value="NYN"/>
    <property type="match status" value="1"/>
</dbReference>
<sequence length="705" mass="75693">MGGGGVALGAIVGGAEGLYVSAKTSVWWDIENCQVPRACDPHVIAQNISSALAAMNYKGAVSISAYGDTSRINSSVQQALSSTGIALNHVPAGVKDASDKKILVDMLFWAVDNPPPANYLLISGDRDFSNALHQLRMRRYNILLAQPVNVSQALVSAAKSVWLWTSLLAGAPPLSEPPQFQNTSIDNSAKVEVPIYSMPDSPQPTIGNQKVNGNGRSDNRSKGKQIKRTQSQSNTNIPRTSNDTRQPPSGIQEGQTSGASDNSNSNRKHNSKDPRRTQSQPGTNIPRGPNDMANPLSGSQEGQTNSTPFSFVPNNYASNWKHDEKDSSQTSASSLPLSGGTPMNSDGTSCLPQLSPRIAPIPEANKPNTSTGPMPTTVPPYTDFNRNNGKNFMDHQPNQYPQLVRPGDFPHHNLQHGTLTNSPNPNSYYPPPSMNGQPFPLPPTTMPNGFVHSPVLAGPNGLTFPSPPDMSGLSISEYPSGMHQNAPPYHGNMHKSTTSTESNTSDNGMWGAPGCPMPSSVVQGHMGNILLALNTLKIEKLAPTEANITDCLRYGEKKLRNFNARAALECAMQNQIIAMHQIGNNLPLYISTNDTIWRWVNIMDVNAKYPKAIWDAVRKYLSSTGGRGAISSANCKYHAATKLKKSCLKKFALGEILQILQLTITVKKWITPHASGWQPLVFTLPSDDNASAAGASATGAATASH</sequence>
<feature type="domain" description="DUF7625" evidence="4">
    <location>
        <begin position="512"/>
        <end position="606"/>
    </location>
</feature>
<feature type="compositionally biased region" description="Low complexity" evidence="1">
    <location>
        <begin position="328"/>
        <end position="338"/>
    </location>
</feature>
<gene>
    <name evidence="5" type="ORF">M6B38_158230</name>
</gene>
<feature type="compositionally biased region" description="Polar residues" evidence="1">
    <location>
        <begin position="341"/>
        <end position="352"/>
    </location>
</feature>
<feature type="compositionally biased region" description="Polar residues" evidence="1">
    <location>
        <begin position="228"/>
        <end position="265"/>
    </location>
</feature>
<dbReference type="PANTHER" id="PTHR14379">
    <property type="entry name" value="LIMKAIN B LKAP"/>
    <property type="match status" value="1"/>
</dbReference>
<dbReference type="InterPro" id="IPR024768">
    <property type="entry name" value="Marf1"/>
</dbReference>
<proteinExistence type="predicted"/>
<dbReference type="GO" id="GO:0004540">
    <property type="term" value="F:RNA nuclease activity"/>
    <property type="evidence" value="ECO:0007669"/>
    <property type="project" value="InterPro"/>
</dbReference>
<feature type="compositionally biased region" description="Polar residues" evidence="1">
    <location>
        <begin position="203"/>
        <end position="216"/>
    </location>
</feature>
<feature type="compositionally biased region" description="Polar residues" evidence="1">
    <location>
        <begin position="296"/>
        <end position="318"/>
    </location>
</feature>
<dbReference type="InterPro" id="IPR021139">
    <property type="entry name" value="NYN"/>
</dbReference>
<feature type="compositionally biased region" description="Polar residues" evidence="1">
    <location>
        <begin position="384"/>
        <end position="397"/>
    </location>
</feature>
<name>A0AAX6F1B4_IRIPA</name>
<feature type="domain" description="NYN" evidence="2">
    <location>
        <begin position="23"/>
        <end position="159"/>
    </location>
</feature>